<evidence type="ECO:0000313" key="1">
    <source>
        <dbReference type="EMBL" id="GJD48268.1"/>
    </source>
</evidence>
<dbReference type="EMBL" id="BPQH01000002">
    <property type="protein sequence ID" value="GJD48268.1"/>
    <property type="molecule type" value="Genomic_DNA"/>
</dbReference>
<proteinExistence type="predicted"/>
<reference evidence="1" key="2">
    <citation type="submission" date="2021-08" db="EMBL/GenBank/DDBJ databases">
        <authorList>
            <person name="Tani A."/>
            <person name="Ola A."/>
            <person name="Ogura Y."/>
            <person name="Katsura K."/>
            <person name="Hayashi T."/>
        </authorList>
    </citation>
    <scope>NUCLEOTIDE SEQUENCE</scope>
    <source>
        <strain evidence="1">KCTC 52305</strain>
    </source>
</reference>
<sequence length="73" mass="7892">MDDAAPPHEAFLRAQNVYFCVVNQLTHIWEREQQGFSTDAEEKVLQALSSALGLAYGSDLIAGSATVKPTLVA</sequence>
<evidence type="ECO:0000313" key="2">
    <source>
        <dbReference type="Proteomes" id="UP001055167"/>
    </source>
</evidence>
<reference evidence="1" key="1">
    <citation type="journal article" date="2021" name="Front. Microbiol.">
        <title>Comprehensive Comparative Genomics and Phenotyping of Methylobacterium Species.</title>
        <authorList>
            <person name="Alessa O."/>
            <person name="Ogura Y."/>
            <person name="Fujitani Y."/>
            <person name="Takami H."/>
            <person name="Hayashi T."/>
            <person name="Sahin N."/>
            <person name="Tani A."/>
        </authorList>
    </citation>
    <scope>NUCLEOTIDE SEQUENCE</scope>
    <source>
        <strain evidence="1">KCTC 52305</strain>
    </source>
</reference>
<name>A0ABQ4QSI8_9HYPH</name>
<dbReference type="RefSeq" id="WP_128562941.1">
    <property type="nucleotide sequence ID" value="NZ_BPQH01000002.1"/>
</dbReference>
<keyword evidence="2" id="KW-1185">Reference proteome</keyword>
<protein>
    <submittedName>
        <fullName evidence="1">Uncharacterized protein</fullName>
    </submittedName>
</protein>
<accession>A0ABQ4QSI8</accession>
<dbReference type="Proteomes" id="UP001055167">
    <property type="component" value="Unassembled WGS sequence"/>
</dbReference>
<comment type="caution">
    <text evidence="1">The sequence shown here is derived from an EMBL/GenBank/DDBJ whole genome shotgun (WGS) entry which is preliminary data.</text>
</comment>
<organism evidence="1 2">
    <name type="scientific">Methylobacterium crusticola</name>
    <dbReference type="NCBI Taxonomy" id="1697972"/>
    <lineage>
        <taxon>Bacteria</taxon>
        <taxon>Pseudomonadati</taxon>
        <taxon>Pseudomonadota</taxon>
        <taxon>Alphaproteobacteria</taxon>
        <taxon>Hyphomicrobiales</taxon>
        <taxon>Methylobacteriaceae</taxon>
        <taxon>Methylobacterium</taxon>
    </lineage>
</organism>
<gene>
    <name evidence="1" type="ORF">OPKNFCMD_0985</name>
</gene>